<feature type="compositionally biased region" description="Polar residues" evidence="5">
    <location>
        <begin position="275"/>
        <end position="285"/>
    </location>
</feature>
<name>A0ABP0ZTE3_9ASCO</name>
<evidence type="ECO:0000256" key="5">
    <source>
        <dbReference type="SAM" id="MobiDB-lite"/>
    </source>
</evidence>
<gene>
    <name evidence="7" type="ORF">LODBEIA_P56330</name>
</gene>
<dbReference type="PROSITE" id="PS00463">
    <property type="entry name" value="ZN2_CY6_FUNGAL_1"/>
    <property type="match status" value="1"/>
</dbReference>
<feature type="compositionally biased region" description="Polar residues" evidence="5">
    <location>
        <begin position="10"/>
        <end position="23"/>
    </location>
</feature>
<dbReference type="CDD" id="cd00067">
    <property type="entry name" value="GAL4"/>
    <property type="match status" value="1"/>
</dbReference>
<evidence type="ECO:0000259" key="6">
    <source>
        <dbReference type="PROSITE" id="PS50048"/>
    </source>
</evidence>
<feature type="region of interest" description="Disordered" evidence="5">
    <location>
        <begin position="1081"/>
        <end position="1100"/>
    </location>
</feature>
<dbReference type="InterPro" id="IPR036864">
    <property type="entry name" value="Zn2-C6_fun-type_DNA-bd_sf"/>
</dbReference>
<feature type="compositionally biased region" description="Basic and acidic residues" evidence="5">
    <location>
        <begin position="511"/>
        <end position="536"/>
    </location>
</feature>
<evidence type="ECO:0000313" key="7">
    <source>
        <dbReference type="EMBL" id="CAK9441765.1"/>
    </source>
</evidence>
<feature type="region of interest" description="Disordered" evidence="5">
    <location>
        <begin position="1257"/>
        <end position="1279"/>
    </location>
</feature>
<evidence type="ECO:0000256" key="2">
    <source>
        <dbReference type="ARBA" id="ARBA00023125"/>
    </source>
</evidence>
<dbReference type="EMBL" id="OZ022411">
    <property type="protein sequence ID" value="CAK9441765.1"/>
    <property type="molecule type" value="Genomic_DNA"/>
</dbReference>
<dbReference type="Gene3D" id="4.10.240.10">
    <property type="entry name" value="Zn(2)-C6 fungal-type DNA-binding domain"/>
    <property type="match status" value="1"/>
</dbReference>
<dbReference type="Pfam" id="PF00172">
    <property type="entry name" value="Zn_clus"/>
    <property type="match status" value="1"/>
</dbReference>
<dbReference type="PANTHER" id="PTHR31069">
    <property type="entry name" value="OLEATE-ACTIVATED TRANSCRIPTION FACTOR 1-RELATED"/>
    <property type="match status" value="1"/>
</dbReference>
<evidence type="ECO:0000256" key="3">
    <source>
        <dbReference type="ARBA" id="ARBA00023163"/>
    </source>
</evidence>
<feature type="region of interest" description="Disordered" evidence="5">
    <location>
        <begin position="511"/>
        <end position="542"/>
    </location>
</feature>
<evidence type="ECO:0000256" key="1">
    <source>
        <dbReference type="ARBA" id="ARBA00023015"/>
    </source>
</evidence>
<sequence>MTKQEDSASFEATTGGQITSKSADLSERPGHRFKSMGKPKRQRNRTPKSCVQCSKRKIFCSKERPACSNCIKYSVGHLCTYAMPPWAEAASDGLSKKSNAVGSNVVGPNAVGPNAVGHKTMGQPSGSSCSSTATVKIEQTDEYRQLKQSNGKVIVTQRKEIDDLKRQLSVLQQLSPRNTPNQQSFSQIGSIPITVLSKISPLASTYLANKLEVLGDYRISSIANSINPSKSSYIDTYSWINLVKLDPQLTTLWYRITNLQKMYHMYKINMLNNSQQKRQTSPSPNEEQHLQPLKRKQKQKQTYNSIKSSRKINEVDFTCSLQPSPSSLVDYSKPGRQVTPAPESQHRCPVVECDFNFMAEEQPLSAPNLTPRSTMSPKPCLKLEEVKPTTTIQNSSTMKSRRLHEKIFTMWDAMVSLPRGNTKLDILQIYFLLDYYYKSNIESRSILVFYKFDIQSVFKKKFNDGIELNLSPVFDEELTNQVQTTGIFLSMLVLIIEETLHELRELVREGQLRDKDTNQQKDNDSDNKNIDNDNNNKDNQNQNIKDLCSQFEEVFPNEIPLLGLGSRHNNLLLMVQDLLAQYEGEESQKSISYCALVIILLNREIDDYRKPGSIIDTKSSFTHIFTNFLHLLLNESLEIWKDPELIDLTSHYKKRKKDLRLHFCFLWTNVVRLSNLVNLNFIPLIKHSKNLDGLLKKMYQKIEQVDSLQYHLKFLTNKTDENDLIVTLHVHYLIANVSCSLCHGTMNLGSNKLTVNHLVSLIKQCETWCQDFGVARIASKLRKFEILITLEYLRCFMTYIMMLQSEENHDSMIMASAVAPDVFHRLFHLIENLNKKDNSNVTHSKSQYLYSVITEVLTRSIQFVVGLILRVRDSPQQAPGLLKLTCDSLVMKNGEIVTPTQFISKLSGEVNSVINSLTGALFKKEQLSKLVKLWKLYSTLTKDFNYAAFHTGLPGFSNDGGAASKNAVGAASACPVLHTGNVNVQSASTTKGIPSLKQELSSCPVVGHGQYARSTAAATSHASSVSSGRVFSKCPISQITTPMNDDDETMKISTLAPPPLQAQFNRPLTAAATANTTITTTTTTTLPRSPSHASTKKQKKCPFDHTTLMRPNLYPNQIESSVRRNGNTPVGSPAASVNAYKPHTPTPLNAEVSNVPALPPLSPPPLTLPPPPPPPSQQTMPRLFTATETEKQAIGGAAAMSNELNSNNDPVQQNTGLPDLNETNLDMLIQFNDFDLDFLASENIFEHFSGDMGSIMPGAGDSAEPSLGGVGRENPGTGNGVNETLFMGEMGKFGGASTNIESFFQ</sequence>
<dbReference type="InterPro" id="IPR050675">
    <property type="entry name" value="OAF3"/>
</dbReference>
<dbReference type="Proteomes" id="UP001497383">
    <property type="component" value="Chromosome 7"/>
</dbReference>
<keyword evidence="3" id="KW-0804">Transcription</keyword>
<keyword evidence="2" id="KW-0238">DNA-binding</keyword>
<dbReference type="SUPFAM" id="SSF57701">
    <property type="entry name" value="Zn2/Cys6 DNA-binding domain"/>
    <property type="match status" value="1"/>
</dbReference>
<feature type="region of interest" description="Disordered" evidence="5">
    <location>
        <begin position="1119"/>
        <end position="1180"/>
    </location>
</feature>
<protein>
    <recommendedName>
        <fullName evidence="6">Zn(2)-C6 fungal-type domain-containing protein</fullName>
    </recommendedName>
</protein>
<evidence type="ECO:0000313" key="8">
    <source>
        <dbReference type="Proteomes" id="UP001497383"/>
    </source>
</evidence>
<keyword evidence="4" id="KW-0539">Nucleus</keyword>
<dbReference type="RefSeq" id="XP_066832571.1">
    <property type="nucleotide sequence ID" value="XM_066975987.1"/>
</dbReference>
<dbReference type="SMART" id="SM00066">
    <property type="entry name" value="GAL4"/>
    <property type="match status" value="1"/>
</dbReference>
<dbReference type="PROSITE" id="PS50048">
    <property type="entry name" value="ZN2_CY6_FUNGAL_2"/>
    <property type="match status" value="1"/>
</dbReference>
<organism evidence="7 8">
    <name type="scientific">Lodderomyces beijingensis</name>
    <dbReference type="NCBI Taxonomy" id="1775926"/>
    <lineage>
        <taxon>Eukaryota</taxon>
        <taxon>Fungi</taxon>
        <taxon>Dikarya</taxon>
        <taxon>Ascomycota</taxon>
        <taxon>Saccharomycotina</taxon>
        <taxon>Pichiomycetes</taxon>
        <taxon>Debaryomycetaceae</taxon>
        <taxon>Candida/Lodderomyces clade</taxon>
        <taxon>Lodderomyces</taxon>
    </lineage>
</organism>
<feature type="compositionally biased region" description="Pro residues" evidence="5">
    <location>
        <begin position="1157"/>
        <end position="1176"/>
    </location>
</feature>
<feature type="domain" description="Zn(2)-C6 fungal-type" evidence="6">
    <location>
        <begin position="49"/>
        <end position="81"/>
    </location>
</feature>
<keyword evidence="8" id="KW-1185">Reference proteome</keyword>
<feature type="region of interest" description="Disordered" evidence="5">
    <location>
        <begin position="275"/>
        <end position="307"/>
    </location>
</feature>
<evidence type="ECO:0000256" key="4">
    <source>
        <dbReference type="ARBA" id="ARBA00023242"/>
    </source>
</evidence>
<feature type="compositionally biased region" description="Polar residues" evidence="5">
    <location>
        <begin position="1119"/>
        <end position="1130"/>
    </location>
</feature>
<dbReference type="InterPro" id="IPR001138">
    <property type="entry name" value="Zn2Cys6_DnaBD"/>
</dbReference>
<dbReference type="GeneID" id="92210829"/>
<dbReference type="PANTHER" id="PTHR31069:SF12">
    <property type="entry name" value="TRANSCRIPTION FACTOR DOMAIN-CONTAINING PROTEIN"/>
    <property type="match status" value="1"/>
</dbReference>
<feature type="compositionally biased region" description="Basic residues" evidence="5">
    <location>
        <begin position="31"/>
        <end position="46"/>
    </location>
</feature>
<reference evidence="7 8" key="1">
    <citation type="submission" date="2024-03" db="EMBL/GenBank/DDBJ databases">
        <authorList>
            <person name="Brejova B."/>
        </authorList>
    </citation>
    <scope>NUCLEOTIDE SEQUENCE [LARGE SCALE GENOMIC DNA]</scope>
    <source>
        <strain evidence="7 8">CBS 14171</strain>
    </source>
</reference>
<accession>A0ABP0ZTE3</accession>
<proteinExistence type="predicted"/>
<keyword evidence="1" id="KW-0805">Transcription regulation</keyword>
<feature type="region of interest" description="Disordered" evidence="5">
    <location>
        <begin position="1"/>
        <end position="48"/>
    </location>
</feature>